<dbReference type="PANTHER" id="PTHR10174:SF213">
    <property type="entry name" value="CRAL-TRIO DOMAIN-CONTAINING PROTEIN"/>
    <property type="match status" value="1"/>
</dbReference>
<reference evidence="2 3" key="1">
    <citation type="submission" date="2017-07" db="EMBL/GenBank/DDBJ databases">
        <authorList>
            <person name="Talla V."/>
            <person name="Backstrom N."/>
        </authorList>
    </citation>
    <scope>NUCLEOTIDE SEQUENCE [LARGE SCALE GENOMIC DNA]</scope>
</reference>
<gene>
    <name evidence="2" type="ORF">LSINAPIS_LOCUS9787</name>
</gene>
<feature type="domain" description="CRAL-TRIO" evidence="1">
    <location>
        <begin position="146"/>
        <end position="247"/>
    </location>
</feature>
<dbReference type="PROSITE" id="PS50191">
    <property type="entry name" value="CRAL_TRIO"/>
    <property type="match status" value="2"/>
</dbReference>
<dbReference type="AlphaFoldDB" id="A0A5E4QM84"/>
<organism evidence="2 3">
    <name type="scientific">Leptidea sinapis</name>
    <dbReference type="NCBI Taxonomy" id="189913"/>
    <lineage>
        <taxon>Eukaryota</taxon>
        <taxon>Metazoa</taxon>
        <taxon>Ecdysozoa</taxon>
        <taxon>Arthropoda</taxon>
        <taxon>Hexapoda</taxon>
        <taxon>Insecta</taxon>
        <taxon>Pterygota</taxon>
        <taxon>Neoptera</taxon>
        <taxon>Endopterygota</taxon>
        <taxon>Lepidoptera</taxon>
        <taxon>Glossata</taxon>
        <taxon>Ditrysia</taxon>
        <taxon>Papilionoidea</taxon>
        <taxon>Pieridae</taxon>
        <taxon>Dismorphiinae</taxon>
        <taxon>Leptidea</taxon>
    </lineage>
</organism>
<dbReference type="InterPro" id="IPR001251">
    <property type="entry name" value="CRAL-TRIO_dom"/>
</dbReference>
<dbReference type="SUPFAM" id="SSF52087">
    <property type="entry name" value="CRAL/TRIO domain"/>
    <property type="match status" value="2"/>
</dbReference>
<dbReference type="Pfam" id="PF00650">
    <property type="entry name" value="CRAL_TRIO"/>
    <property type="match status" value="2"/>
</dbReference>
<dbReference type="InterPro" id="IPR036865">
    <property type="entry name" value="CRAL-TRIO_dom_sf"/>
</dbReference>
<dbReference type="EMBL" id="FZQP02003778">
    <property type="protein sequence ID" value="VVC98768.1"/>
    <property type="molecule type" value="Genomic_DNA"/>
</dbReference>
<dbReference type="GO" id="GO:0016020">
    <property type="term" value="C:membrane"/>
    <property type="evidence" value="ECO:0007669"/>
    <property type="project" value="TreeGrafter"/>
</dbReference>
<feature type="domain" description="CRAL-TRIO" evidence="1">
    <location>
        <begin position="382"/>
        <end position="445"/>
    </location>
</feature>
<evidence type="ECO:0000313" key="3">
    <source>
        <dbReference type="Proteomes" id="UP000324832"/>
    </source>
</evidence>
<protein>
    <recommendedName>
        <fullName evidence="1">CRAL-TRIO domain-containing protein</fullName>
    </recommendedName>
</protein>
<keyword evidence="3" id="KW-1185">Reference proteome</keyword>
<name>A0A5E4QM84_9NEOP</name>
<dbReference type="GO" id="GO:1902936">
    <property type="term" value="F:phosphatidylinositol bisphosphate binding"/>
    <property type="evidence" value="ECO:0007669"/>
    <property type="project" value="TreeGrafter"/>
</dbReference>
<dbReference type="PANTHER" id="PTHR10174">
    <property type="entry name" value="ALPHA-TOCOPHEROL TRANSFER PROTEIN-RELATED"/>
    <property type="match status" value="1"/>
</dbReference>
<evidence type="ECO:0000313" key="2">
    <source>
        <dbReference type="EMBL" id="VVC98768.1"/>
    </source>
</evidence>
<dbReference type="Gene3D" id="3.40.525.10">
    <property type="entry name" value="CRAL-TRIO lipid binding domain"/>
    <property type="match status" value="3"/>
</dbReference>
<dbReference type="CDD" id="cd00170">
    <property type="entry name" value="SEC14"/>
    <property type="match status" value="2"/>
</dbReference>
<proteinExistence type="predicted"/>
<dbReference type="Proteomes" id="UP000324832">
    <property type="component" value="Unassembled WGS sequence"/>
</dbReference>
<sequence>MIDSFGTNTPNNVYPNSVWRNYYYEFEYERGYFTPEAGSSTAPSQQLSQTARLCSEAPTQQNYYTLPTSVPIPFRVANLDLILAYHACNRSSSVTKEVLDLHYTLKTLFTPYFRDRCVDDDIEQTCSNVALFLVIDVWQYEEGTSPGLHLVLDYQGVTLRHLANLDLLNLQRFFYFLQEGILLKLKGFHFINAPPFVDKFLTLSKPFMKKELLDKLKIFTAGSKDLEKYLPIEAFPKDSGGNYKSSQECVKDVLAMLRRNKRFIEEENKKRVTESLRPGKPKTIGDIFSDLDLILAYHACNHSTGITKQVLDLHFTLKTLLLTPLPTRTKEGHVILYGHLMNYDPKYFNLQEIIKATFMIIDIWQHEEGTWPGLHLEAILLRLRGLHYINAPTFIDKLLAMVKPFMKKELLDMLGVYPTGSEDLPKYIPLEALPKDFGGNYKSSQECLEDVLAMLRRNKRFIEEENKKRVTESLRPGKPKTISDIFSGVEGSFKKLEID</sequence>
<evidence type="ECO:0000259" key="1">
    <source>
        <dbReference type="PROSITE" id="PS50191"/>
    </source>
</evidence>
<accession>A0A5E4QM84</accession>